<dbReference type="PANTHER" id="PTHR36617">
    <property type="entry name" value="PROTEIN, PUTATIVE-RELATED"/>
    <property type="match status" value="1"/>
</dbReference>
<evidence type="ECO:0000313" key="2">
    <source>
        <dbReference type="EMBL" id="PWA83128.1"/>
    </source>
</evidence>
<dbReference type="PANTHER" id="PTHR36617:SF16">
    <property type="entry name" value="OS04G0516500 PROTEIN"/>
    <property type="match status" value="1"/>
</dbReference>
<feature type="domain" description="Reverse transcriptase zinc-binding" evidence="1">
    <location>
        <begin position="134"/>
        <end position="200"/>
    </location>
</feature>
<dbReference type="GO" id="GO:0003964">
    <property type="term" value="F:RNA-directed DNA polymerase activity"/>
    <property type="evidence" value="ECO:0007669"/>
    <property type="project" value="UniProtKB-KW"/>
</dbReference>
<sequence length="280" mass="32806">MIASSINLLHSNGVIPHHTLTRKVSDGKSTAFWHDFWLGNFSLKAKFPRLYQVDPNKNCLVRDKWNNGWVWNWSRSITRGIILDQFNELLHLLESVHLSENPDTWHWDLANSKIFTVKETRLYIDDALLPDHLPETRWCRFIPKKVNILSWRALRDRLPNRWNLSRKGIDIPSLLCPVCSSFPETNFHLFWDCNVASAIWKFVFIWVDIHPPNILDLTDLFNWLDESTSINSFCKTILDSIFGTVIWVIWSFRNEVIFGKRYPQTGKHQSVGTTGCKILC</sequence>
<evidence type="ECO:0000259" key="1">
    <source>
        <dbReference type="Pfam" id="PF13966"/>
    </source>
</evidence>
<accession>A0A2U1PBK7</accession>
<protein>
    <submittedName>
        <fullName evidence="2">RNA-directed DNA polymerase, eukaryota, Reverse transcriptase zinc-binding domain protein</fullName>
    </submittedName>
</protein>
<gene>
    <name evidence="2" type="ORF">CTI12_AA171930</name>
</gene>
<proteinExistence type="predicted"/>
<dbReference type="InterPro" id="IPR026960">
    <property type="entry name" value="RVT-Znf"/>
</dbReference>
<comment type="caution">
    <text evidence="2">The sequence shown here is derived from an EMBL/GenBank/DDBJ whole genome shotgun (WGS) entry which is preliminary data.</text>
</comment>
<dbReference type="Pfam" id="PF13966">
    <property type="entry name" value="zf-RVT"/>
    <property type="match status" value="1"/>
</dbReference>
<keyword evidence="2" id="KW-0808">Transferase</keyword>
<dbReference type="OrthoDB" id="696485at2759"/>
<dbReference type="AlphaFoldDB" id="A0A2U1PBK7"/>
<evidence type="ECO:0000313" key="3">
    <source>
        <dbReference type="Proteomes" id="UP000245207"/>
    </source>
</evidence>
<name>A0A2U1PBK7_ARTAN</name>
<dbReference type="Proteomes" id="UP000245207">
    <property type="component" value="Unassembled WGS sequence"/>
</dbReference>
<organism evidence="2 3">
    <name type="scientific">Artemisia annua</name>
    <name type="common">Sweet wormwood</name>
    <dbReference type="NCBI Taxonomy" id="35608"/>
    <lineage>
        <taxon>Eukaryota</taxon>
        <taxon>Viridiplantae</taxon>
        <taxon>Streptophyta</taxon>
        <taxon>Embryophyta</taxon>
        <taxon>Tracheophyta</taxon>
        <taxon>Spermatophyta</taxon>
        <taxon>Magnoliopsida</taxon>
        <taxon>eudicotyledons</taxon>
        <taxon>Gunneridae</taxon>
        <taxon>Pentapetalae</taxon>
        <taxon>asterids</taxon>
        <taxon>campanulids</taxon>
        <taxon>Asterales</taxon>
        <taxon>Asteraceae</taxon>
        <taxon>Asteroideae</taxon>
        <taxon>Anthemideae</taxon>
        <taxon>Artemisiinae</taxon>
        <taxon>Artemisia</taxon>
    </lineage>
</organism>
<keyword evidence="3" id="KW-1185">Reference proteome</keyword>
<dbReference type="EMBL" id="PKPP01001388">
    <property type="protein sequence ID" value="PWA83128.1"/>
    <property type="molecule type" value="Genomic_DNA"/>
</dbReference>
<keyword evidence="2" id="KW-0695">RNA-directed DNA polymerase</keyword>
<dbReference type="STRING" id="35608.A0A2U1PBK7"/>
<keyword evidence="2" id="KW-0548">Nucleotidyltransferase</keyword>
<reference evidence="2 3" key="1">
    <citation type="journal article" date="2018" name="Mol. Plant">
        <title>The genome of Artemisia annua provides insight into the evolution of Asteraceae family and artemisinin biosynthesis.</title>
        <authorList>
            <person name="Shen Q."/>
            <person name="Zhang L."/>
            <person name="Liao Z."/>
            <person name="Wang S."/>
            <person name="Yan T."/>
            <person name="Shi P."/>
            <person name="Liu M."/>
            <person name="Fu X."/>
            <person name="Pan Q."/>
            <person name="Wang Y."/>
            <person name="Lv Z."/>
            <person name="Lu X."/>
            <person name="Zhang F."/>
            <person name="Jiang W."/>
            <person name="Ma Y."/>
            <person name="Chen M."/>
            <person name="Hao X."/>
            <person name="Li L."/>
            <person name="Tang Y."/>
            <person name="Lv G."/>
            <person name="Zhou Y."/>
            <person name="Sun X."/>
            <person name="Brodelius P.E."/>
            <person name="Rose J.K.C."/>
            <person name="Tang K."/>
        </authorList>
    </citation>
    <scope>NUCLEOTIDE SEQUENCE [LARGE SCALE GENOMIC DNA]</scope>
    <source>
        <strain evidence="3">cv. Huhao1</strain>
        <tissue evidence="2">Leaf</tissue>
    </source>
</reference>